<proteinExistence type="predicted"/>
<gene>
    <name evidence="1" type="ORF">ACFQW9_35825</name>
</gene>
<comment type="caution">
    <text evidence="1">The sequence shown here is derived from an EMBL/GenBank/DDBJ whole genome shotgun (WGS) entry which is preliminary data.</text>
</comment>
<sequence>MGFRRRVLGVRIALKALVRGDGLDELGVGAILLGEEFSELRDRCPQDRVRNAGAAEFAAPDGFEEPERILGRDRHECVSLVQLVRGFDHLSRGSVQRIAGAMRGVEHADV</sequence>
<dbReference type="EMBL" id="JBHTCK010000017">
    <property type="protein sequence ID" value="MFC7356019.1"/>
    <property type="molecule type" value="Genomic_DNA"/>
</dbReference>
<reference evidence="2" key="1">
    <citation type="journal article" date="2019" name="Int. J. Syst. Evol. Microbiol.">
        <title>The Global Catalogue of Microorganisms (GCM) 10K type strain sequencing project: providing services to taxonomists for standard genome sequencing and annotation.</title>
        <authorList>
            <consortium name="The Broad Institute Genomics Platform"/>
            <consortium name="The Broad Institute Genome Sequencing Center for Infectious Disease"/>
            <person name="Wu L."/>
            <person name="Ma J."/>
        </authorList>
    </citation>
    <scope>NUCLEOTIDE SEQUENCE [LARGE SCALE GENOMIC DNA]</scope>
    <source>
        <strain evidence="2">ICMP 19430</strain>
    </source>
</reference>
<accession>A0ABW2MNT0</accession>
<protein>
    <submittedName>
        <fullName evidence="1">Uncharacterized protein</fullName>
    </submittedName>
</protein>
<evidence type="ECO:0000313" key="1">
    <source>
        <dbReference type="EMBL" id="MFC7356019.1"/>
    </source>
</evidence>
<name>A0ABW2MNT0_9ACTN</name>
<dbReference type="RefSeq" id="WP_249626622.1">
    <property type="nucleotide sequence ID" value="NZ_JBHTCK010000017.1"/>
</dbReference>
<evidence type="ECO:0000313" key="2">
    <source>
        <dbReference type="Proteomes" id="UP001596509"/>
    </source>
</evidence>
<organism evidence="1 2">
    <name type="scientific">Streptomyces caviscabies</name>
    <dbReference type="NCBI Taxonomy" id="90079"/>
    <lineage>
        <taxon>Bacteria</taxon>
        <taxon>Bacillati</taxon>
        <taxon>Actinomycetota</taxon>
        <taxon>Actinomycetes</taxon>
        <taxon>Kitasatosporales</taxon>
        <taxon>Streptomycetaceae</taxon>
        <taxon>Streptomyces</taxon>
    </lineage>
</organism>
<keyword evidence="2" id="KW-1185">Reference proteome</keyword>
<dbReference type="Proteomes" id="UP001596509">
    <property type="component" value="Unassembled WGS sequence"/>
</dbReference>